<comment type="caution">
    <text evidence="2">The sequence shown here is derived from an EMBL/GenBank/DDBJ whole genome shotgun (WGS) entry which is preliminary data.</text>
</comment>
<sequence length="164" mass="19723">MYKLLSIAFFFLFIQANAQTTYKYYNPKHFKGYSIVFTKEYKANFLLREFKEQFTPAKKEIDSAEAIFMRRYDVDINKKEAYISTNNPVKFFKYYLRQYMGLINLNDEKVILIKMLNVPKPRRKTIEEHYENWESKYVLGTGDFYERNTVPFLVNLTTGEISVF</sequence>
<proteinExistence type="predicted"/>
<dbReference type="EMBL" id="VWSH01000001">
    <property type="protein sequence ID" value="KAA5536547.1"/>
    <property type="molecule type" value="Genomic_DNA"/>
</dbReference>
<protein>
    <submittedName>
        <fullName evidence="2">Uncharacterized protein</fullName>
    </submittedName>
</protein>
<evidence type="ECO:0000313" key="3">
    <source>
        <dbReference type="Proteomes" id="UP000323632"/>
    </source>
</evidence>
<evidence type="ECO:0000313" key="2">
    <source>
        <dbReference type="EMBL" id="KAA5536547.1"/>
    </source>
</evidence>
<keyword evidence="3" id="KW-1185">Reference proteome</keyword>
<keyword evidence="1" id="KW-0732">Signal</keyword>
<organism evidence="2 3">
    <name type="scientific">Taibaiella lutea</name>
    <dbReference type="NCBI Taxonomy" id="2608001"/>
    <lineage>
        <taxon>Bacteria</taxon>
        <taxon>Pseudomonadati</taxon>
        <taxon>Bacteroidota</taxon>
        <taxon>Chitinophagia</taxon>
        <taxon>Chitinophagales</taxon>
        <taxon>Chitinophagaceae</taxon>
        <taxon>Taibaiella</taxon>
    </lineage>
</organism>
<name>A0A5M6CNB1_9BACT</name>
<gene>
    <name evidence="2" type="ORF">F0919_02445</name>
</gene>
<reference evidence="2 3" key="1">
    <citation type="submission" date="2019-09" db="EMBL/GenBank/DDBJ databases">
        <title>Genome sequence and assembly of Taibaiella sp.</title>
        <authorList>
            <person name="Chhetri G."/>
        </authorList>
    </citation>
    <scope>NUCLEOTIDE SEQUENCE [LARGE SCALE GENOMIC DNA]</scope>
    <source>
        <strain evidence="2 3">KVB11</strain>
    </source>
</reference>
<feature type="chain" id="PRO_5024338793" evidence="1">
    <location>
        <begin position="19"/>
        <end position="164"/>
    </location>
</feature>
<dbReference type="Proteomes" id="UP000323632">
    <property type="component" value="Unassembled WGS sequence"/>
</dbReference>
<dbReference type="RefSeq" id="WP_150031124.1">
    <property type="nucleotide sequence ID" value="NZ_VWSH01000001.1"/>
</dbReference>
<dbReference type="AlphaFoldDB" id="A0A5M6CNB1"/>
<accession>A0A5M6CNB1</accession>
<feature type="signal peptide" evidence="1">
    <location>
        <begin position="1"/>
        <end position="18"/>
    </location>
</feature>
<evidence type="ECO:0000256" key="1">
    <source>
        <dbReference type="SAM" id="SignalP"/>
    </source>
</evidence>